<dbReference type="SFLD" id="SFLDS00001">
    <property type="entry name" value="Enolase"/>
    <property type="match status" value="1"/>
</dbReference>
<evidence type="ECO:0000256" key="4">
    <source>
        <dbReference type="ARBA" id="ARBA00023235"/>
    </source>
</evidence>
<dbReference type="SUPFAM" id="SSF54826">
    <property type="entry name" value="Enolase N-terminal domain-like"/>
    <property type="match status" value="1"/>
</dbReference>
<keyword evidence="2 5" id="KW-0479">Metal-binding</keyword>
<dbReference type="PANTHER" id="PTHR48073:SF2">
    <property type="entry name" value="O-SUCCINYLBENZOATE SYNTHASE"/>
    <property type="match status" value="1"/>
</dbReference>
<dbReference type="SFLD" id="SFLDF00009">
    <property type="entry name" value="o-succinylbenzoate_synthase"/>
    <property type="match status" value="1"/>
</dbReference>
<evidence type="ECO:0000313" key="7">
    <source>
        <dbReference type="EMBL" id="GAA4820598.1"/>
    </source>
</evidence>
<comment type="cofactor">
    <cofactor evidence="5">
        <name>Mg(2+)</name>
        <dbReference type="ChEBI" id="CHEBI:18420"/>
    </cofactor>
    <text evidence="5">Binds 1 Mg(2+) ion per subunit.</text>
</comment>
<proteinExistence type="inferred from homology"/>
<keyword evidence="8" id="KW-1185">Reference proteome</keyword>
<dbReference type="RefSeq" id="WP_345368470.1">
    <property type="nucleotide sequence ID" value="NZ_BAABJX010000003.1"/>
</dbReference>
<keyword evidence="4 5" id="KW-0413">Isomerase</keyword>
<dbReference type="Pfam" id="PF02746">
    <property type="entry name" value="MR_MLE_N"/>
    <property type="match status" value="1"/>
</dbReference>
<dbReference type="InterPro" id="IPR013342">
    <property type="entry name" value="Mandelate_racemase_C"/>
</dbReference>
<evidence type="ECO:0000259" key="6">
    <source>
        <dbReference type="SMART" id="SM00922"/>
    </source>
</evidence>
<dbReference type="SUPFAM" id="SSF51604">
    <property type="entry name" value="Enolase C-terminal domain-like"/>
    <property type="match status" value="1"/>
</dbReference>
<dbReference type="Gene3D" id="3.20.20.120">
    <property type="entry name" value="Enolase-like C-terminal domain"/>
    <property type="match status" value="1"/>
</dbReference>
<evidence type="ECO:0000256" key="2">
    <source>
        <dbReference type="ARBA" id="ARBA00022723"/>
    </source>
</evidence>
<dbReference type="SMART" id="SM00922">
    <property type="entry name" value="MR_MLE"/>
    <property type="match status" value="1"/>
</dbReference>
<reference evidence="8" key="1">
    <citation type="journal article" date="2019" name="Int. J. Syst. Evol. Microbiol.">
        <title>The Global Catalogue of Microorganisms (GCM) 10K type strain sequencing project: providing services to taxonomists for standard genome sequencing and annotation.</title>
        <authorList>
            <consortium name="The Broad Institute Genomics Platform"/>
            <consortium name="The Broad Institute Genome Sequencing Center for Infectious Disease"/>
            <person name="Wu L."/>
            <person name="Ma J."/>
        </authorList>
    </citation>
    <scope>NUCLEOTIDE SEQUENCE [LARGE SCALE GENOMIC DNA]</scope>
    <source>
        <strain evidence="8">JCM 18326</strain>
    </source>
</reference>
<dbReference type="InterPro" id="IPR029065">
    <property type="entry name" value="Enolase_C-like"/>
</dbReference>
<evidence type="ECO:0000256" key="3">
    <source>
        <dbReference type="ARBA" id="ARBA00022842"/>
    </source>
</evidence>
<dbReference type="EMBL" id="BAABJX010000003">
    <property type="protein sequence ID" value="GAA4820598.1"/>
    <property type="molecule type" value="Genomic_DNA"/>
</dbReference>
<name>A0ABP9D2E1_9BACT</name>
<dbReference type="InterPro" id="IPR013341">
    <property type="entry name" value="Mandelate_racemase_N_dom"/>
</dbReference>
<keyword evidence="3 5" id="KW-0460">Magnesium</keyword>
<feature type="domain" description="Mandelate racemase/muconate lactonizing enzyme C-terminal" evidence="6">
    <location>
        <begin position="145"/>
        <end position="241"/>
    </location>
</feature>
<protein>
    <recommendedName>
        <fullName evidence="5">Dipeptide epimerase</fullName>
        <ecNumber evidence="5">5.1.1.-</ecNumber>
    </recommendedName>
</protein>
<dbReference type="Pfam" id="PF13378">
    <property type="entry name" value="MR_MLE_C"/>
    <property type="match status" value="1"/>
</dbReference>
<evidence type="ECO:0000313" key="8">
    <source>
        <dbReference type="Proteomes" id="UP001500298"/>
    </source>
</evidence>
<dbReference type="EC" id="5.1.1.-" evidence="5"/>
<evidence type="ECO:0000256" key="5">
    <source>
        <dbReference type="RuleBase" id="RU366006"/>
    </source>
</evidence>
<dbReference type="InterPro" id="IPR036849">
    <property type="entry name" value="Enolase-like_C_sf"/>
</dbReference>
<accession>A0ABP9D2E1</accession>
<evidence type="ECO:0000256" key="1">
    <source>
        <dbReference type="ARBA" id="ARBA00008031"/>
    </source>
</evidence>
<comment type="caution">
    <text evidence="7">The sequence shown here is derived from an EMBL/GenBank/DDBJ whole genome shotgun (WGS) entry which is preliminary data.</text>
</comment>
<dbReference type="Gene3D" id="3.30.390.10">
    <property type="entry name" value="Enolase-like, N-terminal domain"/>
    <property type="match status" value="1"/>
</dbReference>
<dbReference type="CDD" id="cd03319">
    <property type="entry name" value="L-Ala-DL-Glu_epimerase"/>
    <property type="match status" value="1"/>
</dbReference>
<dbReference type="InterPro" id="IPR034603">
    <property type="entry name" value="Dipeptide_epimerase"/>
</dbReference>
<dbReference type="Proteomes" id="UP001500298">
    <property type="component" value="Unassembled WGS sequence"/>
</dbReference>
<dbReference type="PANTHER" id="PTHR48073">
    <property type="entry name" value="O-SUCCINYLBENZOATE SYNTHASE-RELATED"/>
    <property type="match status" value="1"/>
</dbReference>
<sequence>MNTELIITKIEIYKLRIPYKQPFNISLGTITHTDNIVVRIHTDAGIIGTGEGSPFAFINGEVQDAAFEIGKLLASALKGKNALAIADRWKDIDQAIAGNNTIKSAFDIALYDIMGKHCNLPLYALWGGNNDLDLHTDMTVGIASPDQMAGEAVLFVKEGFPAIKVKLGTTMSEDVARIKAIREAIGYDIPLSIDANQGWDVATAIRTLKALEKYDIKLCEEPVPAWNQAGLKQVYENSPISIMADESVFDHRDAFRLAASQSCDSFNIKLSKSGGITNALKIADIAEAAGLICQVGCMADSRFALTVLAHLCMAKRNIIHYDMDSALMLAEDPVEGGITYGAHGKIRLEDAPGVGAEFKEEYLEKMPSVVI</sequence>
<dbReference type="SFLD" id="SFLDG00180">
    <property type="entry name" value="muconate_cycloisomerase"/>
    <property type="match status" value="1"/>
</dbReference>
<organism evidence="7 8">
    <name type="scientific">Algivirga pacifica</name>
    <dbReference type="NCBI Taxonomy" id="1162670"/>
    <lineage>
        <taxon>Bacteria</taxon>
        <taxon>Pseudomonadati</taxon>
        <taxon>Bacteroidota</taxon>
        <taxon>Cytophagia</taxon>
        <taxon>Cytophagales</taxon>
        <taxon>Flammeovirgaceae</taxon>
        <taxon>Algivirga</taxon>
    </lineage>
</organism>
<gene>
    <name evidence="7" type="ORF">GCM10023331_01190</name>
</gene>
<comment type="similarity">
    <text evidence="1 5">Belongs to the mandelate racemase/muconate lactonizing enzyme family.</text>
</comment>
<dbReference type="InterPro" id="IPR029017">
    <property type="entry name" value="Enolase-like_N"/>
</dbReference>